<proteinExistence type="predicted"/>
<evidence type="ECO:0000256" key="1">
    <source>
        <dbReference type="SAM" id="MobiDB-lite"/>
    </source>
</evidence>
<accession>A0A9P3PNS1</accession>
<organism evidence="2 3">
    <name type="scientific">Lyophyllum shimeji</name>
    <name type="common">Hon-shimeji</name>
    <name type="synonym">Tricholoma shimeji</name>
    <dbReference type="NCBI Taxonomy" id="47721"/>
    <lineage>
        <taxon>Eukaryota</taxon>
        <taxon>Fungi</taxon>
        <taxon>Dikarya</taxon>
        <taxon>Basidiomycota</taxon>
        <taxon>Agaricomycotina</taxon>
        <taxon>Agaricomycetes</taxon>
        <taxon>Agaricomycetidae</taxon>
        <taxon>Agaricales</taxon>
        <taxon>Tricholomatineae</taxon>
        <taxon>Lyophyllaceae</taxon>
        <taxon>Lyophyllum</taxon>
    </lineage>
</organism>
<dbReference type="EMBL" id="BRPK01000005">
    <property type="protein sequence ID" value="GLB38824.1"/>
    <property type="molecule type" value="Genomic_DNA"/>
</dbReference>
<keyword evidence="3" id="KW-1185">Reference proteome</keyword>
<dbReference type="AlphaFoldDB" id="A0A9P3PNS1"/>
<gene>
    <name evidence="2" type="ORF">LshimejAT787_0506890</name>
</gene>
<comment type="caution">
    <text evidence="2">The sequence shown here is derived from an EMBL/GenBank/DDBJ whole genome shotgun (WGS) entry which is preliminary data.</text>
</comment>
<name>A0A9P3PNS1_LYOSH</name>
<reference evidence="2" key="1">
    <citation type="submission" date="2022-07" db="EMBL/GenBank/DDBJ databases">
        <title>The genome of Lyophyllum shimeji provides insight into the initial evolution of ectomycorrhizal fungal genome.</title>
        <authorList>
            <person name="Kobayashi Y."/>
            <person name="Shibata T."/>
            <person name="Hirakawa H."/>
            <person name="Shigenobu S."/>
            <person name="Nishiyama T."/>
            <person name="Yamada A."/>
            <person name="Hasebe M."/>
            <person name="Kawaguchi M."/>
        </authorList>
    </citation>
    <scope>NUCLEOTIDE SEQUENCE</scope>
    <source>
        <strain evidence="2">AT787</strain>
    </source>
</reference>
<feature type="region of interest" description="Disordered" evidence="1">
    <location>
        <begin position="1"/>
        <end position="26"/>
    </location>
</feature>
<evidence type="ECO:0000313" key="2">
    <source>
        <dbReference type="EMBL" id="GLB38824.1"/>
    </source>
</evidence>
<protein>
    <submittedName>
        <fullName evidence="2">Uncharacterized protein</fullName>
    </submittedName>
</protein>
<evidence type="ECO:0000313" key="3">
    <source>
        <dbReference type="Proteomes" id="UP001063166"/>
    </source>
</evidence>
<dbReference type="Proteomes" id="UP001063166">
    <property type="component" value="Unassembled WGS sequence"/>
</dbReference>
<sequence length="87" mass="9592">MRGSVTETVPSPPGVHIPLRSPRPAPSTTVQERFILFIRSPHFHPTSHMQRDEVAVICIMRAPESFPPAYVHGVDVANVSVHESPAM</sequence>
<feature type="compositionally biased region" description="Pro residues" evidence="1">
    <location>
        <begin position="10"/>
        <end position="25"/>
    </location>
</feature>